<dbReference type="EMBL" id="BNDV01000010">
    <property type="protein sequence ID" value="GHI15297.1"/>
    <property type="molecule type" value="Genomic_DNA"/>
</dbReference>
<sequence>MDEPFAALDALTRGRLQEVAAGPGRVVAELPVGLAREPATDVGALRSPPEFARLRG</sequence>
<keyword evidence="2" id="KW-1185">Reference proteome</keyword>
<dbReference type="RefSeq" id="WP_158718377.1">
    <property type="nucleotide sequence ID" value="NZ_BMRU01000017.1"/>
</dbReference>
<reference evidence="2" key="1">
    <citation type="submission" date="2020-09" db="EMBL/GenBank/DDBJ databases">
        <title>Whole genome shotgun sequence of Streptomyces cinnamonensis NBRC 15873.</title>
        <authorList>
            <person name="Komaki H."/>
            <person name="Tamura T."/>
        </authorList>
    </citation>
    <scope>NUCLEOTIDE SEQUENCE [LARGE SCALE GENOMIC DNA]</scope>
    <source>
        <strain evidence="2">NBRC 15873</strain>
    </source>
</reference>
<protein>
    <submittedName>
        <fullName evidence="1">Uncharacterized protein</fullName>
    </submittedName>
</protein>
<organism evidence="1 2">
    <name type="scientific">Streptomyces virginiae</name>
    <name type="common">Streptomyces cinnamonensis</name>
    <dbReference type="NCBI Taxonomy" id="1961"/>
    <lineage>
        <taxon>Bacteria</taxon>
        <taxon>Bacillati</taxon>
        <taxon>Actinomycetota</taxon>
        <taxon>Actinomycetes</taxon>
        <taxon>Kitasatosporales</taxon>
        <taxon>Streptomycetaceae</taxon>
        <taxon>Streptomyces</taxon>
    </lineage>
</organism>
<gene>
    <name evidence="1" type="ORF">Scinn_47600</name>
</gene>
<comment type="caution">
    <text evidence="1">The sequence shown here is derived from an EMBL/GenBank/DDBJ whole genome shotgun (WGS) entry which is preliminary data.</text>
</comment>
<dbReference type="Proteomes" id="UP000660554">
    <property type="component" value="Unassembled WGS sequence"/>
</dbReference>
<name>A0ABQ3NR87_STRVG</name>
<evidence type="ECO:0000313" key="2">
    <source>
        <dbReference type="Proteomes" id="UP000660554"/>
    </source>
</evidence>
<dbReference type="GeneID" id="86959327"/>
<proteinExistence type="predicted"/>
<evidence type="ECO:0000313" key="1">
    <source>
        <dbReference type="EMBL" id="GHI15297.1"/>
    </source>
</evidence>
<accession>A0ABQ3NR87</accession>